<protein>
    <submittedName>
        <fullName evidence="3">CsbD family protein</fullName>
    </submittedName>
</protein>
<dbReference type="AlphaFoldDB" id="A0AAP4F9X2"/>
<gene>
    <name evidence="2" type="ORF">QPX23_08895</name>
    <name evidence="3" type="ORF">QPX42_09740</name>
</gene>
<dbReference type="EMBL" id="JASNVH010000017">
    <property type="protein sequence ID" value="MDK4307815.1"/>
    <property type="molecule type" value="Genomic_DNA"/>
</dbReference>
<dbReference type="Proteomes" id="UP001224412">
    <property type="component" value="Unassembled WGS sequence"/>
</dbReference>
<evidence type="ECO:0000313" key="4">
    <source>
        <dbReference type="Proteomes" id="UP001224412"/>
    </source>
</evidence>
<evidence type="ECO:0000256" key="1">
    <source>
        <dbReference type="SAM" id="MobiDB-lite"/>
    </source>
</evidence>
<comment type="caution">
    <text evidence="3">The sequence shown here is derived from an EMBL/GenBank/DDBJ whole genome shotgun (WGS) entry which is preliminary data.</text>
</comment>
<dbReference type="SUPFAM" id="SSF69047">
    <property type="entry name" value="Hypothetical protein YjbJ"/>
    <property type="match status" value="1"/>
</dbReference>
<name>A0AAP4F9X2_9CORY</name>
<evidence type="ECO:0000313" key="2">
    <source>
        <dbReference type="EMBL" id="MDK4290831.1"/>
    </source>
</evidence>
<reference evidence="3 5" key="1">
    <citation type="submission" date="2023-05" db="EMBL/GenBank/DDBJ databases">
        <title>Metabolic capabilities are highly conserved among human nasal-associated Corynebacterium species in pangenomic analyses.</title>
        <authorList>
            <person name="Tran T.H."/>
            <person name="Roberts A.Q."/>
            <person name="Escapa I.F."/>
            <person name="Gao W."/>
            <person name="Conlan S."/>
            <person name="Kong H."/>
            <person name="Segre J.A."/>
            <person name="Kelly M.S."/>
            <person name="Lemon K.P."/>
        </authorList>
    </citation>
    <scope>NUCLEOTIDE SEQUENCE</scope>
    <source>
        <strain evidence="3">KPL2773</strain>
        <strain evidence="2 5">KPL3772</strain>
    </source>
</reference>
<dbReference type="Proteomes" id="UP001239759">
    <property type="component" value="Unassembled WGS sequence"/>
</dbReference>
<proteinExistence type="predicted"/>
<feature type="compositionally biased region" description="Low complexity" evidence="1">
    <location>
        <begin position="35"/>
        <end position="46"/>
    </location>
</feature>
<organism evidence="3 4">
    <name type="scientific">Corynebacterium pseudodiphtheriticum</name>
    <dbReference type="NCBI Taxonomy" id="37637"/>
    <lineage>
        <taxon>Bacteria</taxon>
        <taxon>Bacillati</taxon>
        <taxon>Actinomycetota</taxon>
        <taxon>Actinomycetes</taxon>
        <taxon>Mycobacteriales</taxon>
        <taxon>Corynebacteriaceae</taxon>
        <taxon>Corynebacterium</taxon>
    </lineage>
</organism>
<feature type="compositionally biased region" description="Basic and acidic residues" evidence="1">
    <location>
        <begin position="47"/>
        <end position="74"/>
    </location>
</feature>
<dbReference type="EMBL" id="JASNUQ010000016">
    <property type="protein sequence ID" value="MDK4290831.1"/>
    <property type="molecule type" value="Genomic_DNA"/>
</dbReference>
<keyword evidence="5" id="KW-1185">Reference proteome</keyword>
<feature type="region of interest" description="Disordered" evidence="1">
    <location>
        <begin position="25"/>
        <end position="74"/>
    </location>
</feature>
<dbReference type="InterPro" id="IPR036629">
    <property type="entry name" value="YjbJ_sf"/>
</dbReference>
<evidence type="ECO:0000313" key="5">
    <source>
        <dbReference type="Proteomes" id="UP001239759"/>
    </source>
</evidence>
<dbReference type="RefSeq" id="WP_021352757.1">
    <property type="nucleotide sequence ID" value="NZ_CP051667.1"/>
</dbReference>
<dbReference type="GeneID" id="42780760"/>
<accession>A0AAP4F9X2</accession>
<evidence type="ECO:0000313" key="3">
    <source>
        <dbReference type="EMBL" id="MDK4307815.1"/>
    </source>
</evidence>
<sequence length="74" mass="7803">MADAESFLDKAKAKGKEIVGEVFDNDQMKNEGKGEAAAAEAKGTANDAKDKVEDKAGDLKDKASETLGKLTDDK</sequence>